<evidence type="ECO:0000256" key="5">
    <source>
        <dbReference type="ARBA" id="ARBA00057022"/>
    </source>
</evidence>
<dbReference type="Pfam" id="PF14226">
    <property type="entry name" value="DIOX_N"/>
    <property type="match status" value="1"/>
</dbReference>
<dbReference type="InterPro" id="IPR027443">
    <property type="entry name" value="IPNS-like_sf"/>
</dbReference>
<dbReference type="GO" id="GO:0016705">
    <property type="term" value="F:oxidoreductase activity, acting on paired donors, with incorporation or reduction of molecular oxygen"/>
    <property type="evidence" value="ECO:0007669"/>
    <property type="project" value="UniProtKB-ARBA"/>
</dbReference>
<accession>A0AAD5C6W4</accession>
<protein>
    <recommendedName>
        <fullName evidence="7">Fe2OG dioxygenase domain-containing protein</fullName>
    </recommendedName>
</protein>
<keyword evidence="3 6" id="KW-0560">Oxidoreductase</keyword>
<dbReference type="Pfam" id="PF03171">
    <property type="entry name" value="2OG-FeII_Oxy"/>
    <property type="match status" value="1"/>
</dbReference>
<evidence type="ECO:0000256" key="4">
    <source>
        <dbReference type="ARBA" id="ARBA00023004"/>
    </source>
</evidence>
<evidence type="ECO:0000256" key="2">
    <source>
        <dbReference type="ARBA" id="ARBA00022723"/>
    </source>
</evidence>
<comment type="function">
    <text evidence="5">Probable 2-oxoglutarate-dependent dioxygenase that may be involved in glucosinolates biosynthesis. May play a role in the production of aliphatic glucosinolates.</text>
</comment>
<gene>
    <name evidence="8" type="ORF">M8C21_016086</name>
</gene>
<dbReference type="PANTHER" id="PTHR47990">
    <property type="entry name" value="2-OXOGLUTARATE (2OG) AND FE(II)-DEPENDENT OXYGENASE SUPERFAMILY PROTEIN-RELATED"/>
    <property type="match status" value="1"/>
</dbReference>
<feature type="domain" description="Fe2OG dioxygenase" evidence="7">
    <location>
        <begin position="162"/>
        <end position="263"/>
    </location>
</feature>
<proteinExistence type="inferred from homology"/>
<dbReference type="InterPro" id="IPR005123">
    <property type="entry name" value="Oxoglu/Fe-dep_dioxygenase_dom"/>
</dbReference>
<dbReference type="Gene3D" id="2.60.120.330">
    <property type="entry name" value="B-lactam Antibiotic, Isopenicillin N Synthase, Chain"/>
    <property type="match status" value="1"/>
</dbReference>
<evidence type="ECO:0000256" key="1">
    <source>
        <dbReference type="ARBA" id="ARBA00008056"/>
    </source>
</evidence>
<keyword evidence="2 6" id="KW-0479">Metal-binding</keyword>
<dbReference type="InterPro" id="IPR050231">
    <property type="entry name" value="Iron_ascorbate_oxido_reductase"/>
</dbReference>
<evidence type="ECO:0000259" key="7">
    <source>
        <dbReference type="PROSITE" id="PS51471"/>
    </source>
</evidence>
<evidence type="ECO:0000313" key="9">
    <source>
        <dbReference type="Proteomes" id="UP001206925"/>
    </source>
</evidence>
<dbReference type="SUPFAM" id="SSF51197">
    <property type="entry name" value="Clavaminate synthase-like"/>
    <property type="match status" value="1"/>
</dbReference>
<dbReference type="InterPro" id="IPR026992">
    <property type="entry name" value="DIOX_N"/>
</dbReference>
<evidence type="ECO:0000256" key="3">
    <source>
        <dbReference type="ARBA" id="ARBA00023002"/>
    </source>
</evidence>
<keyword evidence="9" id="KW-1185">Reference proteome</keyword>
<dbReference type="Proteomes" id="UP001206925">
    <property type="component" value="Unassembled WGS sequence"/>
</dbReference>
<evidence type="ECO:0000313" key="8">
    <source>
        <dbReference type="EMBL" id="KAI7736413.1"/>
    </source>
</evidence>
<keyword evidence="4 6" id="KW-0408">Iron</keyword>
<organism evidence="8 9">
    <name type="scientific">Ambrosia artemisiifolia</name>
    <name type="common">Common ragweed</name>
    <dbReference type="NCBI Taxonomy" id="4212"/>
    <lineage>
        <taxon>Eukaryota</taxon>
        <taxon>Viridiplantae</taxon>
        <taxon>Streptophyta</taxon>
        <taxon>Embryophyta</taxon>
        <taxon>Tracheophyta</taxon>
        <taxon>Spermatophyta</taxon>
        <taxon>Magnoliopsida</taxon>
        <taxon>eudicotyledons</taxon>
        <taxon>Gunneridae</taxon>
        <taxon>Pentapetalae</taxon>
        <taxon>asterids</taxon>
        <taxon>campanulids</taxon>
        <taxon>Asterales</taxon>
        <taxon>Asteraceae</taxon>
        <taxon>Asteroideae</taxon>
        <taxon>Heliantheae alliance</taxon>
        <taxon>Heliantheae</taxon>
        <taxon>Ambrosia</taxon>
    </lineage>
</organism>
<comment type="similarity">
    <text evidence="1 6">Belongs to the iron/ascorbate-dependent oxidoreductase family.</text>
</comment>
<dbReference type="GO" id="GO:0046872">
    <property type="term" value="F:metal ion binding"/>
    <property type="evidence" value="ECO:0007669"/>
    <property type="project" value="UniProtKB-KW"/>
</dbReference>
<sequence length="313" mass="35453">MGSSTLPKLPVIDLSSKSLNLNSSSWVTKCDEVRHALEEYGCFIALYDGVSRELRDATLLASQELFNLPTEVKALNVTATPYNGYIGQQPMVPLYESLGIEYATTIEGAESFTKLMWPSGNQSFSETVLMYSKAVAELDKIVMKMIAKGYGIEEHYESIRGSTTYLLKPTKYLRAQGDEKMLGILPHTDKCFMTYLHQDEVNGLEIKTKNGEWIEVEYPPSSFVVMAADAFMAWTNGRIEAPTHRVMMTADKDRYVLGLFASIRDHIIEVPPQLVDEDHPLQFRAFDNYKYMQFYYTEEGVNSECPIKTYCGI</sequence>
<dbReference type="InterPro" id="IPR044861">
    <property type="entry name" value="IPNS-like_FE2OG_OXY"/>
</dbReference>
<dbReference type="EMBL" id="JAMZMK010009276">
    <property type="protein sequence ID" value="KAI7736413.1"/>
    <property type="molecule type" value="Genomic_DNA"/>
</dbReference>
<name>A0AAD5C6W4_AMBAR</name>
<dbReference type="FunFam" id="2.60.120.330:FF:000022">
    <property type="entry name" value="Probable 2-oxoglutarate-dependent dioxygenase AOP1.2"/>
    <property type="match status" value="1"/>
</dbReference>
<reference evidence="8" key="1">
    <citation type="submission" date="2022-06" db="EMBL/GenBank/DDBJ databases">
        <title>Uncovering the hologenomic basis of an extraordinary plant invasion.</title>
        <authorList>
            <person name="Bieker V.C."/>
            <person name="Martin M.D."/>
            <person name="Gilbert T."/>
            <person name="Hodgins K."/>
            <person name="Battlay P."/>
            <person name="Petersen B."/>
            <person name="Wilson J."/>
        </authorList>
    </citation>
    <scope>NUCLEOTIDE SEQUENCE</scope>
    <source>
        <strain evidence="8">AA19_3_7</strain>
        <tissue evidence="8">Leaf</tissue>
    </source>
</reference>
<comment type="caution">
    <text evidence="8">The sequence shown here is derived from an EMBL/GenBank/DDBJ whole genome shotgun (WGS) entry which is preliminary data.</text>
</comment>
<dbReference type="AlphaFoldDB" id="A0AAD5C6W4"/>
<evidence type="ECO:0000256" key="6">
    <source>
        <dbReference type="RuleBase" id="RU003682"/>
    </source>
</evidence>
<dbReference type="PROSITE" id="PS51471">
    <property type="entry name" value="FE2OG_OXY"/>
    <property type="match status" value="1"/>
</dbReference>